<comment type="caution">
    <text evidence="2">The sequence shown here is derived from an EMBL/GenBank/DDBJ whole genome shotgun (WGS) entry which is preliminary data.</text>
</comment>
<dbReference type="EMBL" id="BLPF01000003">
    <property type="protein sequence ID" value="GFJ83522.1"/>
    <property type="molecule type" value="Genomic_DNA"/>
</dbReference>
<sequence>MTPRTHRLRIVRTLFVLVAAAAFGFAWAGTAAAAPSTAGATTTKVSWTQPATAALILPPPHEPDRGSCAATRINRQIRLDCIIRKPDTTLWVACSGGFVEIRHLPEGPITAQGTCPVYGGYALTFTSAD</sequence>
<protein>
    <recommendedName>
        <fullName evidence="4">Subtilisin inhibitor domain-containing protein</fullName>
    </recommendedName>
</protein>
<proteinExistence type="predicted"/>
<accession>A0A6V8KE62</accession>
<dbReference type="Proteomes" id="UP000482800">
    <property type="component" value="Unassembled WGS sequence"/>
</dbReference>
<feature type="chain" id="PRO_5038401893" description="Subtilisin inhibitor domain-containing protein" evidence="1">
    <location>
        <begin position="29"/>
        <end position="129"/>
    </location>
</feature>
<reference evidence="2 3" key="1">
    <citation type="submission" date="2020-03" db="EMBL/GenBank/DDBJ databases">
        <title>Whole genome shotgun sequence of Phytohabitans houttuyneae NBRC 108639.</title>
        <authorList>
            <person name="Komaki H."/>
            <person name="Tamura T."/>
        </authorList>
    </citation>
    <scope>NUCLEOTIDE SEQUENCE [LARGE SCALE GENOMIC DNA]</scope>
    <source>
        <strain evidence="2 3">NBRC 108639</strain>
    </source>
</reference>
<organism evidence="2 3">
    <name type="scientific">Phytohabitans houttuyneae</name>
    <dbReference type="NCBI Taxonomy" id="1076126"/>
    <lineage>
        <taxon>Bacteria</taxon>
        <taxon>Bacillati</taxon>
        <taxon>Actinomycetota</taxon>
        <taxon>Actinomycetes</taxon>
        <taxon>Micromonosporales</taxon>
        <taxon>Micromonosporaceae</taxon>
    </lineage>
</organism>
<dbReference type="AlphaFoldDB" id="A0A6V8KE62"/>
<gene>
    <name evidence="2" type="ORF">Phou_077020</name>
</gene>
<keyword evidence="1" id="KW-0732">Signal</keyword>
<dbReference type="RefSeq" id="WP_173066106.1">
    <property type="nucleotide sequence ID" value="NZ_BAABGO010000047.1"/>
</dbReference>
<evidence type="ECO:0000313" key="2">
    <source>
        <dbReference type="EMBL" id="GFJ83522.1"/>
    </source>
</evidence>
<evidence type="ECO:0008006" key="4">
    <source>
        <dbReference type="Google" id="ProtNLM"/>
    </source>
</evidence>
<evidence type="ECO:0000313" key="3">
    <source>
        <dbReference type="Proteomes" id="UP000482800"/>
    </source>
</evidence>
<name>A0A6V8KE62_9ACTN</name>
<keyword evidence="3" id="KW-1185">Reference proteome</keyword>
<feature type="signal peptide" evidence="1">
    <location>
        <begin position="1"/>
        <end position="28"/>
    </location>
</feature>
<reference evidence="2 3" key="2">
    <citation type="submission" date="2020-03" db="EMBL/GenBank/DDBJ databases">
        <authorList>
            <person name="Ichikawa N."/>
            <person name="Kimura A."/>
            <person name="Kitahashi Y."/>
            <person name="Uohara A."/>
        </authorList>
    </citation>
    <scope>NUCLEOTIDE SEQUENCE [LARGE SCALE GENOMIC DNA]</scope>
    <source>
        <strain evidence="2 3">NBRC 108639</strain>
    </source>
</reference>
<evidence type="ECO:0000256" key="1">
    <source>
        <dbReference type="SAM" id="SignalP"/>
    </source>
</evidence>